<dbReference type="SUPFAM" id="SSF48403">
    <property type="entry name" value="Ankyrin repeat"/>
    <property type="match status" value="1"/>
</dbReference>
<evidence type="ECO:0000313" key="2">
    <source>
        <dbReference type="Ensembl" id="ENSMMUP00000005876.4"/>
    </source>
</evidence>
<dbReference type="SMART" id="SM00248">
    <property type="entry name" value="ANK"/>
    <property type="match status" value="2"/>
</dbReference>
<keyword evidence="1" id="KW-0040">ANK repeat</keyword>
<dbReference type="Gene3D" id="1.25.40.20">
    <property type="entry name" value="Ankyrin repeat-containing domain"/>
    <property type="match status" value="1"/>
</dbReference>
<organism evidence="2 3">
    <name type="scientific">Macaca mulatta</name>
    <name type="common">Rhesus macaque</name>
    <dbReference type="NCBI Taxonomy" id="9544"/>
    <lineage>
        <taxon>Eukaryota</taxon>
        <taxon>Metazoa</taxon>
        <taxon>Chordata</taxon>
        <taxon>Craniata</taxon>
        <taxon>Vertebrata</taxon>
        <taxon>Euteleostomi</taxon>
        <taxon>Mammalia</taxon>
        <taxon>Eutheria</taxon>
        <taxon>Euarchontoglires</taxon>
        <taxon>Primates</taxon>
        <taxon>Haplorrhini</taxon>
        <taxon>Catarrhini</taxon>
        <taxon>Cercopithecidae</taxon>
        <taxon>Cercopithecinae</taxon>
        <taxon>Macaca</taxon>
    </lineage>
</organism>
<dbReference type="STRING" id="9544.ENSMMUP00000005876"/>
<keyword evidence="3" id="KW-1185">Reference proteome</keyword>
<dbReference type="PANTHER" id="PTHR24147:SF63">
    <property type="entry name" value="ANKYRIN REPEAT DOMAIN-CONTAINING PROTEIN 30A"/>
    <property type="match status" value="1"/>
</dbReference>
<dbReference type="InParanoid" id="F7FM70"/>
<evidence type="ECO:0000256" key="1">
    <source>
        <dbReference type="PROSITE-ProRule" id="PRU00023"/>
    </source>
</evidence>
<dbReference type="Pfam" id="PF12796">
    <property type="entry name" value="Ank_2"/>
    <property type="match status" value="1"/>
</dbReference>
<dbReference type="Proteomes" id="UP000006718">
    <property type="component" value="Chromosome 9"/>
</dbReference>
<reference evidence="2" key="4">
    <citation type="submission" date="2025-09" db="UniProtKB">
        <authorList>
            <consortium name="Ensembl"/>
        </authorList>
    </citation>
    <scope>IDENTIFICATION</scope>
    <source>
        <strain evidence="2">17573</strain>
    </source>
</reference>
<name>F7FM70_MACMU</name>
<dbReference type="eggNOG" id="KOG0504">
    <property type="taxonomic scope" value="Eukaryota"/>
</dbReference>
<reference evidence="3" key="1">
    <citation type="journal article" date="2007" name="Science">
        <title>Evolutionary and biomedical insights from the rhesus macaque genome.</title>
        <authorList>
            <person name="Gibbs R.A."/>
            <person name="Rogers J."/>
            <person name="Katze M.G."/>
            <person name="Bumgarner R."/>
            <person name="Weinstock G.M."/>
            <person name="Mardis E.R."/>
            <person name="Remington K.A."/>
            <person name="Strausberg R.L."/>
            <person name="Venter J.C."/>
            <person name="Wilson R.K."/>
            <person name="Batzer M.A."/>
            <person name="Bustamante C.D."/>
            <person name="Eichler E.E."/>
            <person name="Hahn M.W."/>
            <person name="Hardison R.C."/>
            <person name="Makova K.D."/>
            <person name="Miller W."/>
            <person name="Milosavljevic A."/>
            <person name="Palermo R.E."/>
            <person name="Siepel A."/>
            <person name="Sikela J.M."/>
            <person name="Attaway T."/>
            <person name="Bell S."/>
            <person name="Bernard K.E."/>
            <person name="Buhay C.J."/>
            <person name="Chandrabose M.N."/>
            <person name="Dao M."/>
            <person name="Davis C."/>
            <person name="Delehaunty K.D."/>
            <person name="Ding Y."/>
            <person name="Dinh H.H."/>
            <person name="Dugan-Rocha S."/>
            <person name="Fulton L.A."/>
            <person name="Gabisi R.A."/>
            <person name="Garner T.T."/>
            <person name="Godfrey J."/>
            <person name="Hawes A.C."/>
            <person name="Hernandez J."/>
            <person name="Hines S."/>
            <person name="Holder M."/>
            <person name="Hume J."/>
            <person name="Jhangiani S.N."/>
            <person name="Joshi V."/>
            <person name="Khan Z.M."/>
            <person name="Kirkness E.F."/>
            <person name="Cree A."/>
            <person name="Fowler R.G."/>
            <person name="Lee S."/>
            <person name="Lewis L.R."/>
            <person name="Li Z."/>
            <person name="Liu Y.-S."/>
            <person name="Moore S.M."/>
            <person name="Muzny D."/>
            <person name="Nazareth L.V."/>
            <person name="Ngo D.N."/>
            <person name="Okwuonu G.O."/>
            <person name="Pai G."/>
            <person name="Parker D."/>
            <person name="Paul H.A."/>
            <person name="Pfannkoch C."/>
            <person name="Pohl C.S."/>
            <person name="Rogers Y.-H.C."/>
            <person name="Ruiz S.J."/>
            <person name="Sabo A."/>
            <person name="Santibanez J."/>
            <person name="Schneider B.W."/>
            <person name="Smith S.M."/>
            <person name="Sodergren E."/>
            <person name="Svatek A.F."/>
            <person name="Utterback T.R."/>
            <person name="Vattathil S."/>
            <person name="Warren W."/>
            <person name="White C.S."/>
            <person name="Chinwalla A.T."/>
            <person name="Feng Y."/>
            <person name="Halpern A.L."/>
            <person name="Hillier L.W."/>
            <person name="Huang X."/>
            <person name="Minx P."/>
            <person name="Nelson J.O."/>
            <person name="Pepin K.H."/>
            <person name="Qin X."/>
            <person name="Sutton G.G."/>
            <person name="Venter E."/>
            <person name="Walenz B.P."/>
            <person name="Wallis J.W."/>
            <person name="Worley K.C."/>
            <person name="Yang S.-P."/>
            <person name="Jones S.M."/>
            <person name="Marra M.A."/>
            <person name="Rocchi M."/>
            <person name="Schein J.E."/>
            <person name="Baertsch R."/>
            <person name="Clarke L."/>
            <person name="Csuros M."/>
            <person name="Glasscock J."/>
            <person name="Harris R.A."/>
            <person name="Havlak P."/>
            <person name="Jackson A.R."/>
            <person name="Jiang H."/>
            <person name="Liu Y."/>
            <person name="Messina D.N."/>
            <person name="Shen Y."/>
            <person name="Song H.X.-Z."/>
            <person name="Wylie T."/>
            <person name="Zhang L."/>
            <person name="Birney E."/>
            <person name="Han K."/>
            <person name="Konkel M.K."/>
            <person name="Lee J."/>
            <person name="Smit A.F.A."/>
            <person name="Ullmer B."/>
            <person name="Wang H."/>
            <person name="Xing J."/>
            <person name="Burhans R."/>
            <person name="Cheng Z."/>
            <person name="Karro J.E."/>
            <person name="Ma J."/>
            <person name="Raney B."/>
            <person name="She X."/>
            <person name="Cox M.J."/>
            <person name="Demuth J.P."/>
            <person name="Dumas L.J."/>
            <person name="Han S.-G."/>
            <person name="Hopkins J."/>
            <person name="Karimpour-Fard A."/>
            <person name="Kim Y.H."/>
            <person name="Pollack J.R."/>
            <person name="Vinar T."/>
            <person name="Addo-Quaye C."/>
            <person name="Degenhardt J."/>
            <person name="Denby A."/>
            <person name="Hubisz M.J."/>
            <person name="Indap A."/>
            <person name="Kosiol C."/>
            <person name="Lahn B.T."/>
            <person name="Lawson H.A."/>
            <person name="Marklein A."/>
            <person name="Nielsen R."/>
            <person name="Vallender E.J."/>
            <person name="Clark A.G."/>
            <person name="Ferguson B."/>
            <person name="Hernandez R.D."/>
            <person name="Hirani K."/>
            <person name="Kehrer-Sawatzki H."/>
            <person name="Kolb J."/>
            <person name="Patil S."/>
            <person name="Pu L.-L."/>
            <person name="Ren Y."/>
            <person name="Smith D.G."/>
            <person name="Wheeler D.A."/>
            <person name="Schenck I."/>
            <person name="Ball E.V."/>
            <person name="Chen R."/>
            <person name="Cooper D.N."/>
            <person name="Giardine B."/>
            <person name="Hsu F."/>
            <person name="Kent W.J."/>
            <person name="Lesk A."/>
            <person name="Nelson D.L."/>
            <person name="O'brien W.E."/>
            <person name="Pruefer K."/>
            <person name="Stenson P.D."/>
            <person name="Wallace J.C."/>
            <person name="Ke H."/>
            <person name="Liu X.-M."/>
            <person name="Wang P."/>
            <person name="Xiang A.P."/>
            <person name="Yang F."/>
            <person name="Barber G.P."/>
            <person name="Haussler D."/>
            <person name="Karolchik D."/>
            <person name="Kern A.D."/>
            <person name="Kuhn R.M."/>
            <person name="Smith K.E."/>
            <person name="Zwieg A.S."/>
        </authorList>
    </citation>
    <scope>NUCLEOTIDE SEQUENCE [LARGE SCALE GENOMIC DNA]</scope>
    <source>
        <strain evidence="3">17573</strain>
    </source>
</reference>
<dbReference type="AlphaFoldDB" id="F7FM70"/>
<dbReference type="PROSITE" id="PS50088">
    <property type="entry name" value="ANK_REPEAT"/>
    <property type="match status" value="2"/>
</dbReference>
<sequence length="167" mass="18840">MKRLSAAAGKGVPGPERPSAFSELVYTKNDSYIIHFGDLGKIHKAASLGQVQKLESMTVTKKTIDLNKRDVKKRTALHWACVNGHAEVVTFLVDRKCRLDVLDGENRTPLMKASLTPLLLAIMKRSERIVEFLLTKNANANVVNEFKWYGTSFFFFFLKKHLTSVLD</sequence>
<dbReference type="InterPro" id="IPR050657">
    <property type="entry name" value="Ankyrin_repeat_domain"/>
</dbReference>
<evidence type="ECO:0000313" key="3">
    <source>
        <dbReference type="Proteomes" id="UP000006718"/>
    </source>
</evidence>
<dbReference type="GeneTree" id="ENSGT00940000165686"/>
<dbReference type="PANTHER" id="PTHR24147">
    <property type="entry name" value="ANKYRIN REPEAT DOMAIN 36-RELATED"/>
    <property type="match status" value="1"/>
</dbReference>
<feature type="repeat" description="ANK" evidence="1">
    <location>
        <begin position="72"/>
        <end position="104"/>
    </location>
</feature>
<proteinExistence type="predicted"/>
<dbReference type="InterPro" id="IPR036770">
    <property type="entry name" value="Ankyrin_rpt-contain_sf"/>
</dbReference>
<dbReference type="Bgee" id="ENSMMUG00000053996">
    <property type="expression patterns" value="Expressed in spermatocyte and 3 other cell types or tissues"/>
</dbReference>
<dbReference type="InterPro" id="IPR002110">
    <property type="entry name" value="Ankyrin_rpt"/>
</dbReference>
<dbReference type="PRINTS" id="PR01415">
    <property type="entry name" value="ANKYRIN"/>
</dbReference>
<dbReference type="PROSITE" id="PS50297">
    <property type="entry name" value="ANK_REP_REGION"/>
    <property type="match status" value="1"/>
</dbReference>
<reference evidence="2" key="2">
    <citation type="submission" date="2019-01" db="EMBL/GenBank/DDBJ databases">
        <authorList>
            <person name="Graves T."/>
            <person name="Eichler E.E."/>
            <person name="Wilson R.K."/>
        </authorList>
    </citation>
    <scope>NUCLEOTIDE SEQUENCE [LARGE SCALE GENOMIC DNA]</scope>
    <source>
        <strain evidence="2">17573</strain>
    </source>
</reference>
<reference evidence="2" key="3">
    <citation type="submission" date="2025-08" db="UniProtKB">
        <authorList>
            <consortium name="Ensembl"/>
        </authorList>
    </citation>
    <scope>IDENTIFICATION</scope>
    <source>
        <strain evidence="2">17573</strain>
    </source>
</reference>
<protein>
    <submittedName>
        <fullName evidence="2">Uncharacterized protein</fullName>
    </submittedName>
</protein>
<accession>F7FM70</accession>
<feature type="repeat" description="ANK" evidence="1">
    <location>
        <begin position="113"/>
        <end position="145"/>
    </location>
</feature>
<dbReference type="SMR" id="F7FM70"/>
<dbReference type="VEuPathDB" id="HostDB:ENSMMUG00000053996"/>
<dbReference type="Ensembl" id="ENSMMUT00000006245.4">
    <property type="protein sequence ID" value="ENSMMUP00000005876.4"/>
    <property type="gene ID" value="ENSMMUG00000053996.1"/>
</dbReference>
<dbReference type="HOGENOM" id="CLU_000134_9_1_1"/>